<evidence type="ECO:0000256" key="3">
    <source>
        <dbReference type="ARBA" id="ARBA00022679"/>
    </source>
</evidence>
<dbReference type="GO" id="GO:1990077">
    <property type="term" value="C:primosome complex"/>
    <property type="evidence" value="ECO:0007669"/>
    <property type="project" value="UniProtKB-KW"/>
</dbReference>
<comment type="caution">
    <text evidence="12">Lacks conserved residue(s) required for the propagation of feature annotation.</text>
</comment>
<dbReference type="InterPro" id="IPR016136">
    <property type="entry name" value="DNA_helicase_N/primase_C"/>
</dbReference>
<keyword evidence="10 12" id="KW-0238">DNA-binding</keyword>
<dbReference type="Gene3D" id="1.10.860.10">
    <property type="entry name" value="DNAb Helicase, Chain A"/>
    <property type="match status" value="1"/>
</dbReference>
<reference evidence="14 15" key="1">
    <citation type="journal article" date="2011" name="Appl. Environ. Microbiol.">
        <title>The genome of Buchnera aphidicola from the aphid Cinara tujafilina provides new clues about the evolutionary history of metabolic losses in bacterial endosymbionts.</title>
        <authorList>
            <person name="Lamelas A."/>
            <person name="Gosalbes M.J."/>
            <person name="Moya A."/>
            <person name="Latorre A."/>
        </authorList>
    </citation>
    <scope>NUCLEOTIDE SEQUENCE [LARGE SCALE GENOMIC DNA]</scope>
    <source>
        <strain evidence="15">Cinara tujafilina</strain>
    </source>
</reference>
<dbReference type="InterPro" id="IPR013173">
    <property type="entry name" value="DNA_primase_DnaG_DnaB-bd_dom"/>
</dbReference>
<dbReference type="InterPro" id="IPR034151">
    <property type="entry name" value="TOPRIM_DnaG_bac"/>
</dbReference>
<evidence type="ECO:0000256" key="11">
    <source>
        <dbReference type="ARBA" id="ARBA00023163"/>
    </source>
</evidence>
<comment type="subunit">
    <text evidence="12">Monomer. Interacts with DnaB.</text>
</comment>
<evidence type="ECO:0000256" key="8">
    <source>
        <dbReference type="ARBA" id="ARBA00022833"/>
    </source>
</evidence>
<dbReference type="STRING" id="261317.BCTU_034"/>
<dbReference type="SUPFAM" id="SSF57783">
    <property type="entry name" value="Zinc beta-ribbon"/>
    <property type="match status" value="1"/>
</dbReference>
<keyword evidence="11 12" id="KW-0804">Transcription</keyword>
<dbReference type="GO" id="GO:0003899">
    <property type="term" value="F:DNA-directed RNA polymerase activity"/>
    <property type="evidence" value="ECO:0007669"/>
    <property type="project" value="UniProtKB-UniRule"/>
</dbReference>
<dbReference type="InterPro" id="IPR019475">
    <property type="entry name" value="DNA_primase_DnaB-bd"/>
</dbReference>
<evidence type="ECO:0000256" key="2">
    <source>
        <dbReference type="ARBA" id="ARBA00022515"/>
    </source>
</evidence>
<dbReference type="PANTHER" id="PTHR30313:SF2">
    <property type="entry name" value="DNA PRIMASE"/>
    <property type="match status" value="1"/>
</dbReference>
<evidence type="ECO:0000256" key="10">
    <source>
        <dbReference type="ARBA" id="ARBA00023125"/>
    </source>
</evidence>
<dbReference type="KEGG" id="baj:BCTU_034"/>
<dbReference type="Pfam" id="PF08278">
    <property type="entry name" value="DnaG_DnaB_bind"/>
    <property type="match status" value="1"/>
</dbReference>
<dbReference type="GO" id="GO:0000428">
    <property type="term" value="C:DNA-directed RNA polymerase complex"/>
    <property type="evidence" value="ECO:0007669"/>
    <property type="project" value="UniProtKB-KW"/>
</dbReference>
<dbReference type="PROSITE" id="PS50880">
    <property type="entry name" value="TOPRIM"/>
    <property type="match status" value="1"/>
</dbReference>
<dbReference type="InterPro" id="IPR036977">
    <property type="entry name" value="DNA_primase_Znf_CHC2"/>
</dbReference>
<dbReference type="HAMAP" id="MF_00974">
    <property type="entry name" value="DNA_primase_DnaG"/>
    <property type="match status" value="1"/>
</dbReference>
<evidence type="ECO:0000256" key="5">
    <source>
        <dbReference type="ARBA" id="ARBA00022705"/>
    </source>
</evidence>
<gene>
    <name evidence="12 14" type="primary">dnaG</name>
    <name evidence="14" type="ORF">BCTU_034</name>
</gene>
<keyword evidence="1 12" id="KW-0240">DNA-directed RNA polymerase</keyword>
<dbReference type="eggNOG" id="COG0358">
    <property type="taxonomic scope" value="Bacteria"/>
</dbReference>
<dbReference type="SMART" id="SM00493">
    <property type="entry name" value="TOPRIM"/>
    <property type="match status" value="1"/>
</dbReference>
<proteinExistence type="inferred from homology"/>
<dbReference type="EMBL" id="CP001817">
    <property type="protein sequence ID" value="AEH39629.1"/>
    <property type="molecule type" value="Genomic_DNA"/>
</dbReference>
<dbReference type="Gene3D" id="3.40.1360.10">
    <property type="match status" value="1"/>
</dbReference>
<dbReference type="InterPro" id="IPR037068">
    <property type="entry name" value="DNA_primase_core_N_sf"/>
</dbReference>
<dbReference type="CDD" id="cd03364">
    <property type="entry name" value="TOPRIM_DnaG_primases"/>
    <property type="match status" value="1"/>
</dbReference>
<keyword evidence="6" id="KW-0479">Metal-binding</keyword>
<dbReference type="SUPFAM" id="SSF117023">
    <property type="entry name" value="DNA primase DnaG, C-terminal domain"/>
    <property type="match status" value="1"/>
</dbReference>
<keyword evidence="3 12" id="KW-0808">Transferase</keyword>
<dbReference type="Gene3D" id="3.90.980.10">
    <property type="entry name" value="DNA primase, catalytic core, N-terminal domain"/>
    <property type="match status" value="1"/>
</dbReference>
<keyword evidence="7" id="KW-0863">Zinc-finger</keyword>
<evidence type="ECO:0000256" key="6">
    <source>
        <dbReference type="ARBA" id="ARBA00022723"/>
    </source>
</evidence>
<dbReference type="GO" id="GO:0006269">
    <property type="term" value="P:DNA replication, synthesis of primer"/>
    <property type="evidence" value="ECO:0007669"/>
    <property type="project" value="UniProtKB-UniRule"/>
</dbReference>
<evidence type="ECO:0000256" key="9">
    <source>
        <dbReference type="ARBA" id="ARBA00022842"/>
    </source>
</evidence>
<dbReference type="Pfam" id="PF08275">
    <property type="entry name" value="DNAG_N"/>
    <property type="match status" value="1"/>
</dbReference>
<evidence type="ECO:0000259" key="13">
    <source>
        <dbReference type="PROSITE" id="PS50880"/>
    </source>
</evidence>
<evidence type="ECO:0000313" key="14">
    <source>
        <dbReference type="EMBL" id="AEH39629.1"/>
    </source>
</evidence>
<dbReference type="InterPro" id="IPR002694">
    <property type="entry name" value="Znf_CHC2"/>
</dbReference>
<sequence length="580" mass="68841">MMGKIPKYFIQELLERTNIIDLINLRFKLKKIGENYQALCPFHHEKHHLLLSIKKQFFYCFGCKVHGNAIDFLMEYEKLNFLDSITELSTLHNIIIPFKEKKQKKLNIIFIKKKLHTILSEISNIYQKNLFSSNPIAYQYLLKRGISKKIIYRFLLGYATFQNNQIKNYIEKKKLEPSILLDSGLIIINKEKKFYDRFRNRIMFPIRDKYGNINGFGGRKLNNINQPKYLNSSENPIFYKNKNLYGIYELTVQTLKPKQIIVVEGYFDVLSLAQYNIYAVALLGTVINSEHCKKLFQISDNIIFCYDGDHAGKKTNWITLNLILPFLKDHRTVKFIFLPENEDPSSIILKEGEENFKKEYKNPKYYIHFLFNKISKNMQLGKIEDRIQLSRLILPLINKIPGKNIKIHLQKLLGEKTGILDIYQFKKLCNTLKTLKKPFNTFIKKTPIRLLISLLLQNPELAKEIKNIKKINKFHVVGINIFVDLLKILHKNPNLATNQLIEYYRNSKLEKIFKYLIVWNHMIGKNKIYPTFLELLKKIKIQNLEYKYTYFLTKERKEGLNITEKKKLWKINQKIVKHKI</sequence>
<protein>
    <recommendedName>
        <fullName evidence="12">DNA primase</fullName>
        <ecNumber evidence="12">2.7.7.101</ecNumber>
    </recommendedName>
</protein>
<dbReference type="SUPFAM" id="SSF56731">
    <property type="entry name" value="DNA primase core"/>
    <property type="match status" value="1"/>
</dbReference>
<dbReference type="InterPro" id="IPR013264">
    <property type="entry name" value="DNAG_N"/>
</dbReference>
<comment type="catalytic activity">
    <reaction evidence="12">
        <text>ssDNA + n NTP = ssDNA/pppN(pN)n-1 hybrid + (n-1) diphosphate.</text>
        <dbReference type="EC" id="2.7.7.101"/>
    </reaction>
</comment>
<comment type="function">
    <text evidence="12">RNA polymerase that catalyzes the synthesis of short RNA molecules used as primers for DNA polymerase during DNA replication.</text>
</comment>
<dbReference type="FunFam" id="3.40.1360.10:FF:000002">
    <property type="entry name" value="DNA primase"/>
    <property type="match status" value="1"/>
</dbReference>
<keyword evidence="4 12" id="KW-0548">Nucleotidyltransferase</keyword>
<dbReference type="InterPro" id="IPR006295">
    <property type="entry name" value="DNA_primase_DnaG"/>
</dbReference>
<comment type="similarity">
    <text evidence="12">Belongs to the DnaG primase family.</text>
</comment>
<dbReference type="InterPro" id="IPR006171">
    <property type="entry name" value="TOPRIM_dom"/>
</dbReference>
<name>F7WYX9_9GAMM</name>
<dbReference type="SMART" id="SM00400">
    <property type="entry name" value="ZnF_CHCC"/>
    <property type="match status" value="1"/>
</dbReference>
<keyword evidence="15" id="KW-1185">Reference proteome</keyword>
<dbReference type="GO" id="GO:0005737">
    <property type="term" value="C:cytoplasm"/>
    <property type="evidence" value="ECO:0007669"/>
    <property type="project" value="TreeGrafter"/>
</dbReference>
<dbReference type="Proteomes" id="UP000006811">
    <property type="component" value="Chromosome"/>
</dbReference>
<evidence type="ECO:0000313" key="15">
    <source>
        <dbReference type="Proteomes" id="UP000006811"/>
    </source>
</evidence>
<keyword evidence="8" id="KW-0862">Zinc</keyword>
<dbReference type="PANTHER" id="PTHR30313">
    <property type="entry name" value="DNA PRIMASE"/>
    <property type="match status" value="1"/>
</dbReference>
<dbReference type="EC" id="2.7.7.101" evidence="12"/>
<dbReference type="Pfam" id="PF01807">
    <property type="entry name" value="Zn_ribbon_DnaG"/>
    <property type="match status" value="1"/>
</dbReference>
<dbReference type="Pfam" id="PF10410">
    <property type="entry name" value="DnaB_bind"/>
    <property type="match status" value="1"/>
</dbReference>
<dbReference type="Gene3D" id="3.90.580.10">
    <property type="entry name" value="Zinc finger, CHC2-type domain"/>
    <property type="match status" value="1"/>
</dbReference>
<dbReference type="SMART" id="SM00766">
    <property type="entry name" value="DnaG_DnaB_bind"/>
    <property type="match status" value="1"/>
</dbReference>
<feature type="domain" description="Toprim" evidence="13">
    <location>
        <begin position="258"/>
        <end position="339"/>
    </location>
</feature>
<keyword evidence="5 12" id="KW-0235">DNA replication</keyword>
<keyword evidence="9" id="KW-0460">Magnesium</keyword>
<dbReference type="InterPro" id="IPR030846">
    <property type="entry name" value="DnaG_bac"/>
</dbReference>
<dbReference type="AlphaFoldDB" id="F7WYX9"/>
<accession>F7WYX9</accession>
<evidence type="ECO:0000256" key="1">
    <source>
        <dbReference type="ARBA" id="ARBA00022478"/>
    </source>
</evidence>
<evidence type="ECO:0000256" key="12">
    <source>
        <dbReference type="HAMAP-Rule" id="MF_00974"/>
    </source>
</evidence>
<dbReference type="GO" id="GO:0003677">
    <property type="term" value="F:DNA binding"/>
    <property type="evidence" value="ECO:0007669"/>
    <property type="project" value="UniProtKB-KW"/>
</dbReference>
<organism evidence="14 15">
    <name type="scientific">Buchnera aphidicola</name>
    <name type="common">Cinara tujafilina</name>
    <dbReference type="NCBI Taxonomy" id="261317"/>
    <lineage>
        <taxon>Bacteria</taxon>
        <taxon>Pseudomonadati</taxon>
        <taxon>Pseudomonadota</taxon>
        <taxon>Gammaproteobacteria</taxon>
        <taxon>Enterobacterales</taxon>
        <taxon>Erwiniaceae</taxon>
        <taxon>Buchnera</taxon>
    </lineage>
</organism>
<keyword evidence="2 12" id="KW-0639">Primosome</keyword>
<dbReference type="Gene3D" id="1.20.50.20">
    <property type="entry name" value="DnaG, RNA polymerase domain, helical bundle"/>
    <property type="match status" value="1"/>
</dbReference>
<dbReference type="HOGENOM" id="CLU_013501_5_1_6"/>
<evidence type="ECO:0000256" key="4">
    <source>
        <dbReference type="ARBA" id="ARBA00022695"/>
    </source>
</evidence>
<evidence type="ECO:0000256" key="7">
    <source>
        <dbReference type="ARBA" id="ARBA00022771"/>
    </source>
</evidence>
<dbReference type="Pfam" id="PF13662">
    <property type="entry name" value="Toprim_4"/>
    <property type="match status" value="1"/>
</dbReference>
<dbReference type="NCBIfam" id="TIGR01391">
    <property type="entry name" value="dnaG"/>
    <property type="match status" value="1"/>
</dbReference>
<dbReference type="OrthoDB" id="9803773at2"/>
<dbReference type="GO" id="GO:0008270">
    <property type="term" value="F:zinc ion binding"/>
    <property type="evidence" value="ECO:0007669"/>
    <property type="project" value="UniProtKB-KW"/>
</dbReference>
<dbReference type="InterPro" id="IPR050219">
    <property type="entry name" value="DnaG_primase"/>
</dbReference>